<dbReference type="Proteomes" id="UP001172386">
    <property type="component" value="Unassembled WGS sequence"/>
</dbReference>
<name>A0ACC3A5R1_9EURO</name>
<dbReference type="EMBL" id="JAPDRQ010000096">
    <property type="protein sequence ID" value="KAJ9655433.1"/>
    <property type="molecule type" value="Genomic_DNA"/>
</dbReference>
<accession>A0ACC3A5R1</accession>
<proteinExistence type="predicted"/>
<evidence type="ECO:0000313" key="1">
    <source>
        <dbReference type="EMBL" id="KAJ9655433.1"/>
    </source>
</evidence>
<keyword evidence="2" id="KW-1185">Reference proteome</keyword>
<protein>
    <submittedName>
        <fullName evidence="1">Uncharacterized protein</fullName>
    </submittedName>
</protein>
<gene>
    <name evidence="1" type="ORF">H2198_005689</name>
</gene>
<comment type="caution">
    <text evidence="1">The sequence shown here is derived from an EMBL/GenBank/DDBJ whole genome shotgun (WGS) entry which is preliminary data.</text>
</comment>
<sequence length="160" mass="18070">MFVAIVLTYINLSAGGAVALNWLVSITCSCFFANWLIVAFTLWHFHKALQAQNDGLFFERYAWTSVKWLLAPGWLFAVATLIFVCCFAGGIDPLGGTSLSAEDFFEYMIGIIIIAVFTLAFKLIMRTEWRNPKTVDLVTGRRTLSSEETRQLDDCYKMSK</sequence>
<evidence type="ECO:0000313" key="2">
    <source>
        <dbReference type="Proteomes" id="UP001172386"/>
    </source>
</evidence>
<reference evidence="1" key="1">
    <citation type="submission" date="2022-10" db="EMBL/GenBank/DDBJ databases">
        <title>Culturing micro-colonial fungi from biological soil crusts in the Mojave desert and describing Neophaeococcomyces mojavensis, and introducing the new genera and species Taxawa tesnikishii.</title>
        <authorList>
            <person name="Kurbessoian T."/>
            <person name="Stajich J.E."/>
        </authorList>
    </citation>
    <scope>NUCLEOTIDE SEQUENCE</scope>
    <source>
        <strain evidence="1">JES_112</strain>
    </source>
</reference>
<organism evidence="1 2">
    <name type="scientific">Neophaeococcomyces mojaviensis</name>
    <dbReference type="NCBI Taxonomy" id="3383035"/>
    <lineage>
        <taxon>Eukaryota</taxon>
        <taxon>Fungi</taxon>
        <taxon>Dikarya</taxon>
        <taxon>Ascomycota</taxon>
        <taxon>Pezizomycotina</taxon>
        <taxon>Eurotiomycetes</taxon>
        <taxon>Chaetothyriomycetidae</taxon>
        <taxon>Chaetothyriales</taxon>
        <taxon>Chaetothyriales incertae sedis</taxon>
        <taxon>Neophaeococcomyces</taxon>
    </lineage>
</organism>